<evidence type="ECO:0000256" key="2">
    <source>
        <dbReference type="SAM" id="MobiDB-lite"/>
    </source>
</evidence>
<name>A0A8H3DES8_9AGAM</name>
<feature type="region of interest" description="Disordered" evidence="2">
    <location>
        <begin position="817"/>
        <end position="923"/>
    </location>
</feature>
<feature type="compositionally biased region" description="Basic and acidic residues" evidence="2">
    <location>
        <begin position="45"/>
        <end position="66"/>
    </location>
</feature>
<reference evidence="4" key="1">
    <citation type="submission" date="2021-01" db="EMBL/GenBank/DDBJ databases">
        <authorList>
            <person name="Kaushik A."/>
        </authorList>
    </citation>
    <scope>NUCLEOTIDE SEQUENCE</scope>
    <source>
        <strain evidence="4">Type strain: AG8-Rh-89/</strain>
    </source>
</reference>
<organism evidence="4 5">
    <name type="scientific">Rhizoctonia solani</name>
    <dbReference type="NCBI Taxonomy" id="456999"/>
    <lineage>
        <taxon>Eukaryota</taxon>
        <taxon>Fungi</taxon>
        <taxon>Dikarya</taxon>
        <taxon>Basidiomycota</taxon>
        <taxon>Agaricomycotina</taxon>
        <taxon>Agaricomycetes</taxon>
        <taxon>Cantharellales</taxon>
        <taxon>Ceratobasidiaceae</taxon>
        <taxon>Rhizoctonia</taxon>
    </lineage>
</organism>
<feature type="compositionally biased region" description="Polar residues" evidence="2">
    <location>
        <begin position="871"/>
        <end position="884"/>
    </location>
</feature>
<dbReference type="Gene3D" id="1.10.506.10">
    <property type="entry name" value="GTPase Activation - p120gap, domain 1"/>
    <property type="match status" value="1"/>
</dbReference>
<feature type="region of interest" description="Disordered" evidence="2">
    <location>
        <begin position="31"/>
        <end position="68"/>
    </location>
</feature>
<sequence length="923" mass="101524">MTDSRWEAQRVVLKPRQYEREFTTEVELLYGSGSRGPTFKKVRKDKRESNSRGHLEDPPHKLKERPSANWLSISRQPSSSFSPGSWRQATCNLRDEGGQATLWLCTDDQHFQYSIRVNASFAPHLRVVDPSLLSRRHVFAIYDHSPTNAAPSGSTNASATACEPVYLAFRSRDTLNSWVVLLRSFARPDIRPNPYPVGYAFPQNISYRIWRQLQVTILAGRLFVSKDIFGAGSSDESNSKDSGERPDKWGGMFEVVLNGVVVGRTSLKSLPGPAWSTERIMVTDPPMGGGIWAGSDGVLSIDFPGISPGFGWGEGAQNTASALLEVRGLRAKAGLFTSVPTISHMGTSPIDLGPFRRGEVVKAWWPGFSMAAGEQHGEILMEIKFDEEIVLPLELYSEMKDILIRRNYFELWHDLTTRIPIPMPVSTHLISLALYHGNLGAQLAALAHAEIHNTNSSPSTLFRGNSMMTRVVESAMAILGAQGFLESSLGRVVREIYRDKVIFESSTNGAGGANTAAGVIEGADLMAYWLQQMWDSIWKARDGCPNELRHLFYNIRTQVEARWGSSALHADLKYQAISAFLFLRFFIPALLRPEQHGLVVGPPPEGVERSLKSLARALQSLANLNTNVQREEFMRSVKAFNEDNVDAMIDYLTLVSTPSDRRPVVHSVPPTLSSGHSHTPQAHMGLSRDLSPELQIRTALQARLPSMAALHRESLPVLPYMTDEARDFAVIASAVVRNARTPQGLVRPLHREIGPMNEVFEGLIEGSLGVSNADVGDEQSSEAAEATGGSQSEAQQEVVRFIKACFNVQAEVMRRVSPDAAASKKHGRRRRRPTRQEDSPDPDLPNKPVPTARTPSTESSYDGRELGAVTSVPSLGVGTSTGITSFPGDSATSLSADSRPDIARQTSQKKGNRLFGLLMGGRK</sequence>
<evidence type="ECO:0000256" key="1">
    <source>
        <dbReference type="ARBA" id="ARBA00022468"/>
    </source>
</evidence>
<accession>A0A8H3DES8</accession>
<dbReference type="PANTHER" id="PTHR10194:SF60">
    <property type="entry name" value="RAS GTPASE-ACTIVATING PROTEIN RASKOL"/>
    <property type="match status" value="1"/>
</dbReference>
<dbReference type="EMBL" id="CAJMWZ010006348">
    <property type="protein sequence ID" value="CAE6520703.1"/>
    <property type="molecule type" value="Genomic_DNA"/>
</dbReference>
<protein>
    <recommendedName>
        <fullName evidence="3">Ras-GAP domain-containing protein</fullName>
    </recommendedName>
</protein>
<feature type="region of interest" description="Disordered" evidence="2">
    <location>
        <begin position="770"/>
        <end position="792"/>
    </location>
</feature>
<evidence type="ECO:0000259" key="3">
    <source>
        <dbReference type="PROSITE" id="PS50018"/>
    </source>
</evidence>
<dbReference type="InterPro" id="IPR008936">
    <property type="entry name" value="Rho_GTPase_activation_prot"/>
</dbReference>
<evidence type="ECO:0000313" key="4">
    <source>
        <dbReference type="EMBL" id="CAE6520703.1"/>
    </source>
</evidence>
<proteinExistence type="predicted"/>
<dbReference type="GO" id="GO:0005096">
    <property type="term" value="F:GTPase activator activity"/>
    <property type="evidence" value="ECO:0007669"/>
    <property type="project" value="UniProtKB-KW"/>
</dbReference>
<gene>
    <name evidence="4" type="ORF">RDB_LOCUS117395</name>
</gene>
<evidence type="ECO:0000313" key="5">
    <source>
        <dbReference type="Proteomes" id="UP000663850"/>
    </source>
</evidence>
<dbReference type="Proteomes" id="UP000663850">
    <property type="component" value="Unassembled WGS sequence"/>
</dbReference>
<keyword evidence="1" id="KW-0343">GTPase activation</keyword>
<comment type="caution">
    <text evidence="4">The sequence shown here is derived from an EMBL/GenBank/DDBJ whole genome shotgun (WGS) entry which is preliminary data.</text>
</comment>
<dbReference type="Pfam" id="PF00616">
    <property type="entry name" value="RasGAP"/>
    <property type="match status" value="1"/>
</dbReference>
<dbReference type="InterPro" id="IPR039360">
    <property type="entry name" value="Ras_GTPase"/>
</dbReference>
<feature type="domain" description="Ras-GAP" evidence="3">
    <location>
        <begin position="421"/>
        <end position="623"/>
    </location>
</feature>
<dbReference type="AlphaFoldDB" id="A0A8H3DES8"/>
<dbReference type="SMART" id="SM00323">
    <property type="entry name" value="RasGAP"/>
    <property type="match status" value="1"/>
</dbReference>
<dbReference type="PROSITE" id="PS50018">
    <property type="entry name" value="RAS_GTPASE_ACTIV_2"/>
    <property type="match status" value="1"/>
</dbReference>
<feature type="compositionally biased region" description="Basic residues" evidence="2">
    <location>
        <begin position="823"/>
        <end position="833"/>
    </location>
</feature>
<dbReference type="InterPro" id="IPR001936">
    <property type="entry name" value="RasGAP_dom"/>
</dbReference>
<dbReference type="SUPFAM" id="SSF48350">
    <property type="entry name" value="GTPase activation domain, GAP"/>
    <property type="match status" value="1"/>
</dbReference>
<dbReference type="PANTHER" id="PTHR10194">
    <property type="entry name" value="RAS GTPASE-ACTIVATING PROTEINS"/>
    <property type="match status" value="1"/>
</dbReference>